<dbReference type="EMBL" id="JADWYR010000007">
    <property type="protein sequence ID" value="MBG9378815.1"/>
    <property type="molecule type" value="Genomic_DNA"/>
</dbReference>
<comment type="caution">
    <text evidence="1">The sequence shown here is derived from an EMBL/GenBank/DDBJ whole genome shotgun (WGS) entry which is preliminary data.</text>
</comment>
<accession>A0A931MDU5</accession>
<organism evidence="1 2">
    <name type="scientific">Panacibacter microcysteis</name>
    <dbReference type="NCBI Taxonomy" id="2793269"/>
    <lineage>
        <taxon>Bacteria</taxon>
        <taxon>Pseudomonadati</taxon>
        <taxon>Bacteroidota</taxon>
        <taxon>Chitinophagia</taxon>
        <taxon>Chitinophagales</taxon>
        <taxon>Chitinophagaceae</taxon>
        <taxon>Panacibacter</taxon>
    </lineage>
</organism>
<keyword evidence="2" id="KW-1185">Reference proteome</keyword>
<evidence type="ECO:0000313" key="2">
    <source>
        <dbReference type="Proteomes" id="UP000628448"/>
    </source>
</evidence>
<protein>
    <submittedName>
        <fullName evidence="1">Uncharacterized protein</fullName>
    </submittedName>
</protein>
<gene>
    <name evidence="1" type="ORF">I5907_21460</name>
</gene>
<evidence type="ECO:0000313" key="1">
    <source>
        <dbReference type="EMBL" id="MBG9378815.1"/>
    </source>
</evidence>
<sequence>MDKDNVDYVEIHKQFDTVSLRLTNDQVADFIDNWNNSNPKGPYKYLPEYSLTIHFKDDSLLSYRTSSDLIKQRSDWAYSVGDKEYFKSIWFKQAGLTDKYFEYYPTYEKEGKFSKDRNPLDKKHYEGIKQVLTYYNHKWTDIRGQIFYEGTIDDELLWNYTTKANDSIWLSSHR</sequence>
<proteinExistence type="predicted"/>
<name>A0A931MDU5_9BACT</name>
<dbReference type="AlphaFoldDB" id="A0A931MDU5"/>
<dbReference type="RefSeq" id="WP_196992920.1">
    <property type="nucleotide sequence ID" value="NZ_JADWYR010000007.1"/>
</dbReference>
<reference evidence="1" key="1">
    <citation type="submission" date="2020-11" db="EMBL/GenBank/DDBJ databases">
        <title>Bacterial whole genome sequence for Panacibacter sp. DH6.</title>
        <authorList>
            <person name="Le V."/>
            <person name="Ko S."/>
            <person name="Ahn C.-Y."/>
            <person name="Oh H.-M."/>
        </authorList>
    </citation>
    <scope>NUCLEOTIDE SEQUENCE</scope>
    <source>
        <strain evidence="1">DH6</strain>
    </source>
</reference>
<dbReference type="Proteomes" id="UP000628448">
    <property type="component" value="Unassembled WGS sequence"/>
</dbReference>